<comment type="caution">
    <text evidence="3">The sequence shown here is derived from an EMBL/GenBank/DDBJ whole genome shotgun (WGS) entry which is preliminary data.</text>
</comment>
<reference evidence="3" key="1">
    <citation type="submission" date="2022-07" db="EMBL/GenBank/DDBJ databases">
        <title>Phylogenomic reconstructions and comparative analyses of Kickxellomycotina fungi.</title>
        <authorList>
            <person name="Reynolds N.K."/>
            <person name="Stajich J.E."/>
            <person name="Barry K."/>
            <person name="Grigoriev I.V."/>
            <person name="Crous P."/>
            <person name="Smith M.E."/>
        </authorList>
    </citation>
    <scope>NUCLEOTIDE SEQUENCE</scope>
    <source>
        <strain evidence="3">IMI 214461</strain>
    </source>
</reference>
<sequence length="283" mass="30492">MTDDQKINERTATDLVRYALACHASGKPIKREGIRAQVLTGASSRGFKPLMDRANELLEQNFGLRMVALPSHEKTLVEIETATTATPTNTQQKANGPKAAVNKWVLQSVLPDEARQKLELAQTEEEQSILGFAAMVLSLIFVSNMSVNVDQLILYVRKLGPPACISAPADSRSAPAHASDAQMEQAAREAISYLVRQGYVDKVRLASAGRHTVGETQATQQADGGGGGGESDEGMVYTWGPQARVEFQPLDMARFIAAATGQECTSEFVKTIGRAYGSNIAEP</sequence>
<dbReference type="EMBL" id="JANBQF010000069">
    <property type="protein sequence ID" value="KAJ2006196.1"/>
    <property type="molecule type" value="Genomic_DNA"/>
</dbReference>
<dbReference type="GO" id="GO:0005634">
    <property type="term" value="C:nucleus"/>
    <property type="evidence" value="ECO:0007669"/>
    <property type="project" value="TreeGrafter"/>
</dbReference>
<gene>
    <name evidence="3" type="ORF">H4R26_001510</name>
</gene>
<dbReference type="Pfam" id="PF01454">
    <property type="entry name" value="MAGE"/>
    <property type="match status" value="1"/>
</dbReference>
<organism evidence="3 4">
    <name type="scientific">Coemansia thaxteri</name>
    <dbReference type="NCBI Taxonomy" id="2663907"/>
    <lineage>
        <taxon>Eukaryota</taxon>
        <taxon>Fungi</taxon>
        <taxon>Fungi incertae sedis</taxon>
        <taxon>Zoopagomycota</taxon>
        <taxon>Kickxellomycotina</taxon>
        <taxon>Kickxellomycetes</taxon>
        <taxon>Kickxellales</taxon>
        <taxon>Kickxellaceae</taxon>
        <taxon>Coemansia</taxon>
    </lineage>
</organism>
<feature type="domain" description="MAGE" evidence="2">
    <location>
        <begin position="15"/>
        <end position="252"/>
    </location>
</feature>
<evidence type="ECO:0000313" key="3">
    <source>
        <dbReference type="EMBL" id="KAJ2006196.1"/>
    </source>
</evidence>
<dbReference type="InterPro" id="IPR002190">
    <property type="entry name" value="MHD_dom"/>
</dbReference>
<evidence type="ECO:0000313" key="4">
    <source>
        <dbReference type="Proteomes" id="UP001150907"/>
    </source>
</evidence>
<dbReference type="SMART" id="SM01373">
    <property type="entry name" value="MAGE"/>
    <property type="match status" value="1"/>
</dbReference>
<evidence type="ECO:0000256" key="1">
    <source>
        <dbReference type="SAM" id="MobiDB-lite"/>
    </source>
</evidence>
<dbReference type="InterPro" id="IPR041898">
    <property type="entry name" value="MAGE_WH1"/>
</dbReference>
<dbReference type="InterPro" id="IPR037445">
    <property type="entry name" value="MAGE"/>
</dbReference>
<proteinExistence type="predicted"/>
<dbReference type="AlphaFoldDB" id="A0A9W8BGM5"/>
<dbReference type="PANTHER" id="PTHR11736">
    <property type="entry name" value="MELANOMA-ASSOCIATED ANTIGEN MAGE ANTIGEN"/>
    <property type="match status" value="1"/>
</dbReference>
<dbReference type="Gene3D" id="1.10.10.1200">
    <property type="entry name" value="MAGE homology domain, winged helix WH1 motif"/>
    <property type="match status" value="1"/>
</dbReference>
<accession>A0A9W8BGM5</accession>
<dbReference type="PANTHER" id="PTHR11736:SF14">
    <property type="entry name" value="NSE3 HOMOLOG, SMC5-SMC6 COMPLEX COMPONENT"/>
    <property type="match status" value="1"/>
</dbReference>
<keyword evidence="4" id="KW-1185">Reference proteome</keyword>
<dbReference type="OrthoDB" id="205198at2759"/>
<dbReference type="Gene3D" id="1.10.10.1210">
    <property type="entry name" value="MAGE homology domain, winged helix WH2 motif"/>
    <property type="match status" value="1"/>
</dbReference>
<evidence type="ECO:0000259" key="2">
    <source>
        <dbReference type="SMART" id="SM01373"/>
    </source>
</evidence>
<dbReference type="GO" id="GO:0006281">
    <property type="term" value="P:DNA repair"/>
    <property type="evidence" value="ECO:0007669"/>
    <property type="project" value="TreeGrafter"/>
</dbReference>
<dbReference type="Proteomes" id="UP001150907">
    <property type="component" value="Unassembled WGS sequence"/>
</dbReference>
<feature type="region of interest" description="Disordered" evidence="1">
    <location>
        <begin position="211"/>
        <end position="235"/>
    </location>
</feature>
<dbReference type="InterPro" id="IPR041899">
    <property type="entry name" value="MAGE_WH2"/>
</dbReference>
<protein>
    <recommendedName>
        <fullName evidence="2">MAGE domain-containing protein</fullName>
    </recommendedName>
</protein>
<name>A0A9W8BGM5_9FUNG</name>